<evidence type="ECO:0000313" key="3">
    <source>
        <dbReference type="Proteomes" id="UP000199476"/>
    </source>
</evidence>
<dbReference type="PANTHER" id="PTHR11803">
    <property type="entry name" value="2-IMINOBUTANOATE/2-IMINOPROPANOATE DEAMINASE RIDA"/>
    <property type="match status" value="1"/>
</dbReference>
<dbReference type="STRING" id="321763.SAMN04488692_12213"/>
<dbReference type="PANTHER" id="PTHR11803:SF39">
    <property type="entry name" value="2-IMINOBUTANOATE_2-IMINOPROPANOATE DEAMINASE"/>
    <property type="match status" value="1"/>
</dbReference>
<dbReference type="GO" id="GO:0019239">
    <property type="term" value="F:deaminase activity"/>
    <property type="evidence" value="ECO:0007669"/>
    <property type="project" value="TreeGrafter"/>
</dbReference>
<dbReference type="NCBIfam" id="TIGR00004">
    <property type="entry name" value="Rid family detoxifying hydrolase"/>
    <property type="match status" value="1"/>
</dbReference>
<dbReference type="AlphaFoldDB" id="A0A1G9RHS7"/>
<accession>A0A1G9RHS7</accession>
<dbReference type="CDD" id="cd00448">
    <property type="entry name" value="YjgF_YER057c_UK114_family"/>
    <property type="match status" value="1"/>
</dbReference>
<dbReference type="FunFam" id="3.30.1330.40:FF:000001">
    <property type="entry name" value="L-PSP family endoribonuclease"/>
    <property type="match status" value="1"/>
</dbReference>
<dbReference type="Proteomes" id="UP000199476">
    <property type="component" value="Unassembled WGS sequence"/>
</dbReference>
<dbReference type="SUPFAM" id="SSF55298">
    <property type="entry name" value="YjgF-like"/>
    <property type="match status" value="1"/>
</dbReference>
<reference evidence="2 3" key="1">
    <citation type="submission" date="2016-10" db="EMBL/GenBank/DDBJ databases">
        <authorList>
            <person name="de Groot N.N."/>
        </authorList>
    </citation>
    <scope>NUCLEOTIDE SEQUENCE [LARGE SCALE GENOMIC DNA]</scope>
    <source>
        <strain evidence="2 3">SLAS-1</strain>
    </source>
</reference>
<organism evidence="2 3">
    <name type="scientific">Halarsenatibacter silvermanii</name>
    <dbReference type="NCBI Taxonomy" id="321763"/>
    <lineage>
        <taxon>Bacteria</taxon>
        <taxon>Bacillati</taxon>
        <taxon>Bacillota</taxon>
        <taxon>Clostridia</taxon>
        <taxon>Halanaerobiales</taxon>
        <taxon>Halarsenatibacteraceae</taxon>
        <taxon>Halarsenatibacter</taxon>
    </lineage>
</organism>
<sequence>MSSIEEIAAEESPAAVGPYSQGVTFENHVFVSGQLPLKPEGGMVSGDIADQAEQCLENIEKILSEAGANFDDVLKARIFLDDLDDFDEVNEVYRKFFSEPYPARSCVEVARLPKGAGLEIEVLARR</sequence>
<dbReference type="PROSITE" id="PS01094">
    <property type="entry name" value="UPF0076"/>
    <property type="match status" value="1"/>
</dbReference>
<name>A0A1G9RHS7_9FIRM</name>
<dbReference type="InterPro" id="IPR006056">
    <property type="entry name" value="RidA"/>
</dbReference>
<evidence type="ECO:0000313" key="2">
    <source>
        <dbReference type="EMBL" id="SDM22796.1"/>
    </source>
</evidence>
<dbReference type="InterPro" id="IPR006175">
    <property type="entry name" value="YjgF/YER057c/UK114"/>
</dbReference>
<comment type="similarity">
    <text evidence="1">Belongs to the RutC family.</text>
</comment>
<keyword evidence="3" id="KW-1185">Reference proteome</keyword>
<dbReference type="RefSeq" id="WP_089761433.1">
    <property type="nucleotide sequence ID" value="NZ_FNGO01000022.1"/>
</dbReference>
<dbReference type="GO" id="GO:0005829">
    <property type="term" value="C:cytosol"/>
    <property type="evidence" value="ECO:0007669"/>
    <property type="project" value="TreeGrafter"/>
</dbReference>
<dbReference type="InterPro" id="IPR035959">
    <property type="entry name" value="RutC-like_sf"/>
</dbReference>
<dbReference type="EMBL" id="FNGO01000022">
    <property type="protein sequence ID" value="SDM22796.1"/>
    <property type="molecule type" value="Genomic_DNA"/>
</dbReference>
<protein>
    <submittedName>
        <fullName evidence="2">Endoribonuclease L-PSP</fullName>
    </submittedName>
</protein>
<dbReference type="Pfam" id="PF01042">
    <property type="entry name" value="Ribonuc_L-PSP"/>
    <property type="match status" value="1"/>
</dbReference>
<gene>
    <name evidence="2" type="ORF">SAMN04488692_12213</name>
</gene>
<dbReference type="InterPro" id="IPR019897">
    <property type="entry name" value="RidA_CS"/>
</dbReference>
<evidence type="ECO:0000256" key="1">
    <source>
        <dbReference type="ARBA" id="ARBA00010552"/>
    </source>
</evidence>
<dbReference type="Gene3D" id="3.30.1330.40">
    <property type="entry name" value="RutC-like"/>
    <property type="match status" value="1"/>
</dbReference>
<proteinExistence type="inferred from homology"/>
<dbReference type="OrthoDB" id="9803101at2"/>